<accession>A0ABR1CDX9</accession>
<evidence type="ECO:0000313" key="2">
    <source>
        <dbReference type="Proteomes" id="UP001303046"/>
    </source>
</evidence>
<comment type="caution">
    <text evidence="1">The sequence shown here is derived from an EMBL/GenBank/DDBJ whole genome shotgun (WGS) entry which is preliminary data.</text>
</comment>
<proteinExistence type="predicted"/>
<name>A0ABR1CDX9_NECAM</name>
<keyword evidence="2" id="KW-1185">Reference proteome</keyword>
<protein>
    <submittedName>
        <fullName evidence="1">Uncharacterized protein</fullName>
    </submittedName>
</protein>
<sequence length="130" mass="14310">MLATIGFRKKSCQREKAEKVDGARFWQVTKGSGGFRAACSDRATVPQRPASRVVAYLPACLPPPAQPTRNGYGRLYRSRRCIEDSDTEALDLADDPTLGVVTQLAVKSTHFTPSAGYSNKRWLLDYTKSG</sequence>
<organism evidence="1 2">
    <name type="scientific">Necator americanus</name>
    <name type="common">Human hookworm</name>
    <dbReference type="NCBI Taxonomy" id="51031"/>
    <lineage>
        <taxon>Eukaryota</taxon>
        <taxon>Metazoa</taxon>
        <taxon>Ecdysozoa</taxon>
        <taxon>Nematoda</taxon>
        <taxon>Chromadorea</taxon>
        <taxon>Rhabditida</taxon>
        <taxon>Rhabditina</taxon>
        <taxon>Rhabditomorpha</taxon>
        <taxon>Strongyloidea</taxon>
        <taxon>Ancylostomatidae</taxon>
        <taxon>Bunostominae</taxon>
        <taxon>Necator</taxon>
    </lineage>
</organism>
<dbReference type="Proteomes" id="UP001303046">
    <property type="component" value="Unassembled WGS sequence"/>
</dbReference>
<gene>
    <name evidence="1" type="primary">Necator_chrII.g7191</name>
    <name evidence="1" type="ORF">RB195_019398</name>
</gene>
<dbReference type="EMBL" id="JAVFWL010000002">
    <property type="protein sequence ID" value="KAK6736672.1"/>
    <property type="molecule type" value="Genomic_DNA"/>
</dbReference>
<reference evidence="1 2" key="1">
    <citation type="submission" date="2023-08" db="EMBL/GenBank/DDBJ databases">
        <title>A Necator americanus chromosomal reference genome.</title>
        <authorList>
            <person name="Ilik V."/>
            <person name="Petrzelkova K.J."/>
            <person name="Pardy F."/>
            <person name="Fuh T."/>
            <person name="Niatou-Singa F.S."/>
            <person name="Gouil Q."/>
            <person name="Baker L."/>
            <person name="Ritchie M.E."/>
            <person name="Jex A.R."/>
            <person name="Gazzola D."/>
            <person name="Li H."/>
            <person name="Toshio Fujiwara R."/>
            <person name="Zhan B."/>
            <person name="Aroian R.V."/>
            <person name="Pafco B."/>
            <person name="Schwarz E.M."/>
        </authorList>
    </citation>
    <scope>NUCLEOTIDE SEQUENCE [LARGE SCALE GENOMIC DNA]</scope>
    <source>
        <strain evidence="1 2">Aroian</strain>
        <tissue evidence="1">Whole animal</tissue>
    </source>
</reference>
<evidence type="ECO:0000313" key="1">
    <source>
        <dbReference type="EMBL" id="KAK6736672.1"/>
    </source>
</evidence>